<dbReference type="Proteomes" id="UP000029014">
    <property type="component" value="Unassembled WGS sequence"/>
</dbReference>
<accession>A0A087BR84</accession>
<comment type="caution">
    <text evidence="2">The sequence shown here is derived from an EMBL/GenBank/DDBJ whole genome shotgun (WGS) entry which is preliminary data.</text>
</comment>
<dbReference type="eggNOG" id="COG4652">
    <property type="taxonomic scope" value="Bacteria"/>
</dbReference>
<keyword evidence="1" id="KW-1133">Transmembrane helix</keyword>
<dbReference type="RefSeq" id="WP_022861186.1">
    <property type="nucleotide sequence ID" value="NZ_JGZD01000006.1"/>
</dbReference>
<feature type="transmembrane region" description="Helical" evidence="1">
    <location>
        <begin position="675"/>
        <end position="700"/>
    </location>
</feature>
<dbReference type="STRING" id="1693.BMIN_0969"/>
<gene>
    <name evidence="2" type="ORF">BMIN_0969</name>
</gene>
<feature type="transmembrane region" description="Helical" evidence="1">
    <location>
        <begin position="587"/>
        <end position="608"/>
    </location>
</feature>
<feature type="transmembrane region" description="Helical" evidence="1">
    <location>
        <begin position="302"/>
        <end position="323"/>
    </location>
</feature>
<protein>
    <submittedName>
        <fullName evidence="2">Putative membrane protein</fullName>
    </submittedName>
</protein>
<feature type="transmembrane region" description="Helical" evidence="1">
    <location>
        <begin position="228"/>
        <end position="247"/>
    </location>
</feature>
<organism evidence="2 3">
    <name type="scientific">Bifidobacterium minimum</name>
    <dbReference type="NCBI Taxonomy" id="1693"/>
    <lineage>
        <taxon>Bacteria</taxon>
        <taxon>Bacillati</taxon>
        <taxon>Actinomycetota</taxon>
        <taxon>Actinomycetes</taxon>
        <taxon>Bifidobacteriales</taxon>
        <taxon>Bifidobacteriaceae</taxon>
        <taxon>Bifidobacterium</taxon>
    </lineage>
</organism>
<keyword evidence="3" id="KW-1185">Reference proteome</keyword>
<feature type="transmembrane region" description="Helical" evidence="1">
    <location>
        <begin position="253"/>
        <end position="282"/>
    </location>
</feature>
<reference evidence="2 3" key="1">
    <citation type="submission" date="2014-03" db="EMBL/GenBank/DDBJ databases">
        <title>Genomics of Bifidobacteria.</title>
        <authorList>
            <person name="Ventura M."/>
            <person name="Milani C."/>
            <person name="Lugli G.A."/>
        </authorList>
    </citation>
    <scope>NUCLEOTIDE SEQUENCE [LARGE SCALE GENOMIC DNA]</scope>
    <source>
        <strain evidence="2 3">LMG 11592</strain>
    </source>
</reference>
<feature type="transmembrane region" description="Helical" evidence="1">
    <location>
        <begin position="6"/>
        <end position="26"/>
    </location>
</feature>
<evidence type="ECO:0000313" key="2">
    <source>
        <dbReference type="EMBL" id="KFI73534.1"/>
    </source>
</evidence>
<feature type="transmembrane region" description="Helical" evidence="1">
    <location>
        <begin position="178"/>
        <end position="199"/>
    </location>
</feature>
<keyword evidence="1" id="KW-0812">Transmembrane</keyword>
<dbReference type="AlphaFoldDB" id="A0A087BR84"/>
<proteinExistence type="predicted"/>
<evidence type="ECO:0000256" key="1">
    <source>
        <dbReference type="SAM" id="Phobius"/>
    </source>
</evidence>
<name>A0A087BR84_9BIFI</name>
<keyword evidence="1" id="KW-0472">Membrane</keyword>
<sequence>MLNKSLRLSCVIVCIFSGLLSFFVLFSYEKYAPVGPAWHIEILDGETSGQVPVTQVNKAIGSYGHDHGIDVVRRVADPDKPQTISHIYVVASSGGSFVRQWLKDGYRSFNPSISYRIHTEDESADTSPSGEYFTSGSEADARGLMRLLNGFGFTTASFQSVIEPSVVLGLLGTGGMSLLAAPLTVLVLLVALVAVGTAANNRGYAVQRLQGRRRCEALAFDLSALGKFYLQSLGVLAVLAVVGSFFYNHWHQLGVWLLLWLAATCMGALLALATHALTLVVVWHSSLQQALKGAGSSRWMLACVYVVRILSLFMVFVVCALAVNDTVTLVKAQQRYDLWSGATQLGKISLGGGTFSADGQSDMKATVKRVGTWEKDLNEQGKLLISVANPGSGMSNNKDLTLHGQPHDVLYVNDAYLRLQKVTDTHGQRIHAPRQSTGVTIVIPESYMDEKAQIIDVIAKDMDSRGQYSTTDRNAKPSIDVVTAPAGQKRFTYTAADIRTLPGAYQPESVIHDPILVVLPTNTPFLPDGDYYGYTTWGSILAMNTRQAIADMKARPQLTRDVLGISPAAQNAAEDLATAHLSLATSILNVLLGLSATLVTTIGLAVVYTRRRAQFIFAARISGWRYPTMFRRLFTFDAMMTTFIVAGVSIGLWAILGSLTTAGVAESPAIGVLRLIIPIAGPLVATGAVGVLVGSVFWCANTIVAAHSADVA</sequence>
<feature type="transmembrane region" description="Helical" evidence="1">
    <location>
        <begin position="629"/>
        <end position="655"/>
    </location>
</feature>
<evidence type="ECO:0000313" key="3">
    <source>
        <dbReference type="Proteomes" id="UP000029014"/>
    </source>
</evidence>
<dbReference type="EMBL" id="JGZD01000006">
    <property type="protein sequence ID" value="KFI73534.1"/>
    <property type="molecule type" value="Genomic_DNA"/>
</dbReference>